<feature type="region of interest" description="Disordered" evidence="1">
    <location>
        <begin position="1"/>
        <end position="59"/>
    </location>
</feature>
<accession>A0A183FPH9</accession>
<reference evidence="4" key="2">
    <citation type="submission" date="2019-09" db="UniProtKB">
        <authorList>
            <consortium name="WormBaseParasite"/>
        </authorList>
    </citation>
    <scope>IDENTIFICATION</scope>
</reference>
<protein>
    <submittedName>
        <fullName evidence="2 4">Uncharacterized protein</fullName>
    </submittedName>
</protein>
<feature type="compositionally biased region" description="Basic residues" evidence="1">
    <location>
        <begin position="49"/>
        <end position="59"/>
    </location>
</feature>
<dbReference type="Proteomes" id="UP000050761">
    <property type="component" value="Unassembled WGS sequence"/>
</dbReference>
<dbReference type="WBParaSite" id="HPBE_0000952001-mRNA-1">
    <property type="protein sequence ID" value="HPBE_0000952001-mRNA-1"/>
    <property type="gene ID" value="HPBE_0000952001"/>
</dbReference>
<evidence type="ECO:0000313" key="2">
    <source>
        <dbReference type="EMBL" id="VDO81143.1"/>
    </source>
</evidence>
<keyword evidence="3" id="KW-1185">Reference proteome</keyword>
<evidence type="ECO:0000256" key="1">
    <source>
        <dbReference type="SAM" id="MobiDB-lite"/>
    </source>
</evidence>
<dbReference type="AlphaFoldDB" id="A0A183FPH9"/>
<gene>
    <name evidence="2" type="ORF">HPBE_LOCUS9521</name>
</gene>
<evidence type="ECO:0000313" key="4">
    <source>
        <dbReference type="WBParaSite" id="HPBE_0000952001-mRNA-1"/>
    </source>
</evidence>
<evidence type="ECO:0000313" key="3">
    <source>
        <dbReference type="Proteomes" id="UP000050761"/>
    </source>
</evidence>
<sequence length="137" mass="15171">MGDICGSKATRSSRSAPANRDLEQKPHLQFSAKKSEAEETAEVVAPPKSRPRRRRPRRGFHPILKDAVMTHAGPVLLAVPSSVHRFIRLILLPLLDPLARSVPKSTRSSVEVAPAAIRAGTDLPSTYCRFTWNLRRS</sequence>
<organism evidence="3 4">
    <name type="scientific">Heligmosomoides polygyrus</name>
    <name type="common">Parasitic roundworm</name>
    <dbReference type="NCBI Taxonomy" id="6339"/>
    <lineage>
        <taxon>Eukaryota</taxon>
        <taxon>Metazoa</taxon>
        <taxon>Ecdysozoa</taxon>
        <taxon>Nematoda</taxon>
        <taxon>Chromadorea</taxon>
        <taxon>Rhabditida</taxon>
        <taxon>Rhabditina</taxon>
        <taxon>Rhabditomorpha</taxon>
        <taxon>Strongyloidea</taxon>
        <taxon>Heligmosomidae</taxon>
        <taxon>Heligmosomoides</taxon>
    </lineage>
</organism>
<accession>A0A3P7ZSE4</accession>
<proteinExistence type="predicted"/>
<dbReference type="EMBL" id="UZAH01026464">
    <property type="protein sequence ID" value="VDO81143.1"/>
    <property type="molecule type" value="Genomic_DNA"/>
</dbReference>
<reference evidence="2 3" key="1">
    <citation type="submission" date="2018-11" db="EMBL/GenBank/DDBJ databases">
        <authorList>
            <consortium name="Pathogen Informatics"/>
        </authorList>
    </citation>
    <scope>NUCLEOTIDE SEQUENCE [LARGE SCALE GENOMIC DNA]</scope>
</reference>
<name>A0A183FPH9_HELPZ</name>